<sequence>MIFSLFKKKDRDRGDVGAADALDEPSLGAGTTSRPNGIVPKELLDIAEAPMELPEPPPLTPKAPESAFAQRQNAPIGVDPKALARAAVAKIDAIESEMSLDFVGKKSSVGTKFQDTGGPKVVGGLPASALKPVERKSISRGEYAQAGVGNPELDSPTALLLGDTALGDAMEIAEGVTAPAVEEAAVLYANHLPDAAIDVLRTAIAEGSLGRSEFSAYQMLFDLLGMQGMREEYEKHALDFVVKFEQSAPTWTERAQTPATPAQTSSAPMVAFKDALDASIVPQLERIKQLAAKHTRLRLDFRGLKSADVVGCELLMRVFTAFSRASHEMELIGTDALINAVQSLIETGRRDASPAAWLMMLELYRITDRKQQFEDLAVDYCVTYEVSPPSWEPPPKNMRSADNPQASASPAQIEGGMPDEIVVIGEIKGNGEVLLKLIEDAMKTRKQVVLNCRKLDRVEFGAAGALLIPLTNWSRDGRHIVFRGVNNLVAGLFVTLGIHQIAGVERRKNA</sequence>
<dbReference type="SUPFAM" id="SSF52091">
    <property type="entry name" value="SpoIIaa-like"/>
    <property type="match status" value="1"/>
</dbReference>
<feature type="region of interest" description="Disordered" evidence="1">
    <location>
        <begin position="389"/>
        <end position="412"/>
    </location>
</feature>
<gene>
    <name evidence="2" type="ORF">ACFOEN_17165</name>
</gene>
<feature type="compositionally biased region" description="Polar residues" evidence="1">
    <location>
        <begin position="400"/>
        <end position="410"/>
    </location>
</feature>
<dbReference type="Proteomes" id="UP001595556">
    <property type="component" value="Unassembled WGS sequence"/>
</dbReference>
<comment type="caution">
    <text evidence="2">The sequence shown here is derived from an EMBL/GenBank/DDBJ whole genome shotgun (WGS) entry which is preliminary data.</text>
</comment>
<feature type="region of interest" description="Disordered" evidence="1">
    <location>
        <begin position="1"/>
        <end position="38"/>
    </location>
</feature>
<dbReference type="InterPro" id="IPR036513">
    <property type="entry name" value="STAS_dom_sf"/>
</dbReference>
<evidence type="ECO:0000256" key="1">
    <source>
        <dbReference type="SAM" id="MobiDB-lite"/>
    </source>
</evidence>
<evidence type="ECO:0000313" key="3">
    <source>
        <dbReference type="Proteomes" id="UP001595556"/>
    </source>
</evidence>
<organism evidence="2 3">
    <name type="scientific">Piscinibacterium candidicorallinum</name>
    <dbReference type="NCBI Taxonomy" id="1793872"/>
    <lineage>
        <taxon>Bacteria</taxon>
        <taxon>Pseudomonadati</taxon>
        <taxon>Pseudomonadota</taxon>
        <taxon>Betaproteobacteria</taxon>
        <taxon>Burkholderiales</taxon>
        <taxon>Piscinibacterium</taxon>
    </lineage>
</organism>
<dbReference type="RefSeq" id="WP_377306050.1">
    <property type="nucleotide sequence ID" value="NZ_CP180191.1"/>
</dbReference>
<accession>A0ABV7H9L7</accession>
<reference evidence="3" key="1">
    <citation type="journal article" date="2019" name="Int. J. Syst. Evol. Microbiol.">
        <title>The Global Catalogue of Microorganisms (GCM) 10K type strain sequencing project: providing services to taxonomists for standard genome sequencing and annotation.</title>
        <authorList>
            <consortium name="The Broad Institute Genomics Platform"/>
            <consortium name="The Broad Institute Genome Sequencing Center for Infectious Disease"/>
            <person name="Wu L."/>
            <person name="Ma J."/>
        </authorList>
    </citation>
    <scope>NUCLEOTIDE SEQUENCE [LARGE SCALE GENOMIC DNA]</scope>
    <source>
        <strain evidence="3">KCTC 52168</strain>
    </source>
</reference>
<dbReference type="EMBL" id="JBHRTI010000010">
    <property type="protein sequence ID" value="MFC3149356.1"/>
    <property type="molecule type" value="Genomic_DNA"/>
</dbReference>
<protein>
    <submittedName>
        <fullName evidence="2">STAS domain-containing protein</fullName>
    </submittedName>
</protein>
<name>A0ABV7H9L7_9BURK</name>
<evidence type="ECO:0000313" key="2">
    <source>
        <dbReference type="EMBL" id="MFC3149356.1"/>
    </source>
</evidence>
<keyword evidence="3" id="KW-1185">Reference proteome</keyword>
<proteinExistence type="predicted"/>